<dbReference type="OMA" id="HGSWIET"/>
<sequence length="195" mass="21969">MEGRSGRKVKASSRDTPNKELLKAVYVSRFGKHSPGFVLQYGLRRGDKQVPNGEAGEGSCGSPVGKRLKCRRRKAERRPASPEIPVLAQPRPAPRTDVTGNQHTDVHKWSEHTAEINGRHKAKARENQRRASDDQFHLRRAKPAQNNGTPAIRSQNIELDKHHSVLHVIAKMLEENEKLRLRLLQCSQKCNPESS</sequence>
<dbReference type="Proteomes" id="UP000694892">
    <property type="component" value="Chromosome 3L"/>
</dbReference>
<accession>A0A974DDJ3</accession>
<evidence type="ECO:0000313" key="2">
    <source>
        <dbReference type="EMBL" id="OCT88617.1"/>
    </source>
</evidence>
<reference evidence="3" key="1">
    <citation type="journal article" date="2016" name="Nature">
        <title>Genome evolution in the allotetraploid frog Xenopus laevis.</title>
        <authorList>
            <person name="Session A.M."/>
            <person name="Uno Y."/>
            <person name="Kwon T."/>
            <person name="Chapman J.A."/>
            <person name="Toyoda A."/>
            <person name="Takahashi S."/>
            <person name="Fukui A."/>
            <person name="Hikosaka A."/>
            <person name="Suzuki A."/>
            <person name="Kondo M."/>
            <person name="van Heeringen S.J."/>
            <person name="Quigley I."/>
            <person name="Heinz S."/>
            <person name="Ogino H."/>
            <person name="Ochi H."/>
            <person name="Hellsten U."/>
            <person name="Lyons J.B."/>
            <person name="Simakov O."/>
            <person name="Putnam N."/>
            <person name="Stites J."/>
            <person name="Kuroki Y."/>
            <person name="Tanaka T."/>
            <person name="Michiue T."/>
            <person name="Watanabe M."/>
            <person name="Bogdanovic O."/>
            <person name="Lister R."/>
            <person name="Georgiou G."/>
            <person name="Paranjpe S.S."/>
            <person name="van Kruijsbergen I."/>
            <person name="Shu S."/>
            <person name="Carlson J."/>
            <person name="Kinoshita T."/>
            <person name="Ohta Y."/>
            <person name="Mawaribuchi S."/>
            <person name="Jenkins J."/>
            <person name="Grimwood J."/>
            <person name="Schmutz J."/>
            <person name="Mitros T."/>
            <person name="Mozaffari S.V."/>
            <person name="Suzuki Y."/>
            <person name="Haramoto Y."/>
            <person name="Yamamoto T.S."/>
            <person name="Takagi C."/>
            <person name="Heald R."/>
            <person name="Miller K."/>
            <person name="Haudenschild C."/>
            <person name="Kitzman J."/>
            <person name="Nakayama T."/>
            <person name="Izutsu Y."/>
            <person name="Robert J."/>
            <person name="Fortriede J."/>
            <person name="Burns K."/>
            <person name="Lotay V."/>
            <person name="Karimi K."/>
            <person name="Yasuoka Y."/>
            <person name="Dichmann D.S."/>
            <person name="Flajnik M.F."/>
            <person name="Houston D.W."/>
            <person name="Shendure J."/>
            <person name="DuPasquier L."/>
            <person name="Vize P.D."/>
            <person name="Zorn A.M."/>
            <person name="Ito M."/>
            <person name="Marcotte E.M."/>
            <person name="Wallingford J.B."/>
            <person name="Ito Y."/>
            <person name="Asashima M."/>
            <person name="Ueno N."/>
            <person name="Matsuda Y."/>
            <person name="Veenstra G.J."/>
            <person name="Fujiyama A."/>
            <person name="Harland R.M."/>
            <person name="Taira M."/>
            <person name="Rokhsar D.S."/>
        </authorList>
    </citation>
    <scope>NUCLEOTIDE SEQUENCE [LARGE SCALE GENOMIC DNA]</scope>
    <source>
        <strain evidence="3">J</strain>
    </source>
</reference>
<evidence type="ECO:0000313" key="3">
    <source>
        <dbReference type="Proteomes" id="UP000694892"/>
    </source>
</evidence>
<feature type="region of interest" description="Disordered" evidence="1">
    <location>
        <begin position="47"/>
        <end position="152"/>
    </location>
</feature>
<name>A0A974DDJ3_XENLA</name>
<organism evidence="2 3">
    <name type="scientific">Xenopus laevis</name>
    <name type="common">African clawed frog</name>
    <dbReference type="NCBI Taxonomy" id="8355"/>
    <lineage>
        <taxon>Eukaryota</taxon>
        <taxon>Metazoa</taxon>
        <taxon>Chordata</taxon>
        <taxon>Craniata</taxon>
        <taxon>Vertebrata</taxon>
        <taxon>Euteleostomi</taxon>
        <taxon>Amphibia</taxon>
        <taxon>Batrachia</taxon>
        <taxon>Anura</taxon>
        <taxon>Pipoidea</taxon>
        <taxon>Pipidae</taxon>
        <taxon>Xenopodinae</taxon>
        <taxon>Xenopus</taxon>
        <taxon>Xenopus</taxon>
    </lineage>
</organism>
<proteinExistence type="predicted"/>
<protein>
    <submittedName>
        <fullName evidence="2">Uncharacterized protein</fullName>
    </submittedName>
</protein>
<feature type="compositionally biased region" description="Basic residues" evidence="1">
    <location>
        <begin position="66"/>
        <end position="76"/>
    </location>
</feature>
<evidence type="ECO:0000256" key="1">
    <source>
        <dbReference type="SAM" id="MobiDB-lite"/>
    </source>
</evidence>
<dbReference type="EMBL" id="CM004470">
    <property type="protein sequence ID" value="OCT88617.1"/>
    <property type="molecule type" value="Genomic_DNA"/>
</dbReference>
<dbReference type="AlphaFoldDB" id="A0A974DDJ3"/>
<gene>
    <name evidence="2" type="ORF">XELAEV_18017246mg</name>
</gene>
<feature type="compositionally biased region" description="Basic and acidic residues" evidence="1">
    <location>
        <begin position="104"/>
        <end position="137"/>
    </location>
</feature>